<evidence type="ECO:0000256" key="4">
    <source>
        <dbReference type="ARBA" id="ARBA00022485"/>
    </source>
</evidence>
<feature type="domain" description="Aconitase A/isopropylmalate dehydratase small subunit swivel" evidence="14">
    <location>
        <begin position="691"/>
        <end position="818"/>
    </location>
</feature>
<accession>W3V497</accession>
<keyword evidence="4 12" id="KW-0004">4Fe-4S</keyword>
<dbReference type="FunFam" id="3.30.499.10:FF:000002">
    <property type="entry name" value="Aconitate hydratase"/>
    <property type="match status" value="1"/>
</dbReference>
<keyword evidence="9 12" id="KW-0411">Iron-sulfur</keyword>
<dbReference type="Pfam" id="PF00694">
    <property type="entry name" value="Aconitase_C"/>
    <property type="match status" value="1"/>
</dbReference>
<dbReference type="GO" id="GO:0006099">
    <property type="term" value="P:tricarboxylic acid cycle"/>
    <property type="evidence" value="ECO:0007669"/>
    <property type="project" value="UniProtKB-UniPathway"/>
</dbReference>
<dbReference type="AlphaFoldDB" id="W3V497"/>
<dbReference type="PANTHER" id="PTHR11670">
    <property type="entry name" value="ACONITASE/IRON-RESPONSIVE ELEMENT FAMILY MEMBER"/>
    <property type="match status" value="1"/>
</dbReference>
<comment type="cofactor">
    <cofactor evidence="1">
        <name>[4Fe-4S] cluster</name>
        <dbReference type="ChEBI" id="CHEBI:49883"/>
    </cofactor>
</comment>
<comment type="caution">
    <text evidence="15">The sequence shown here is derived from an EMBL/GenBank/DDBJ whole genome shotgun (WGS) entry which is preliminary data.</text>
</comment>
<dbReference type="PROSITE" id="PS00450">
    <property type="entry name" value="ACONITASE_1"/>
    <property type="match status" value="1"/>
</dbReference>
<dbReference type="GO" id="GO:0051539">
    <property type="term" value="F:4 iron, 4 sulfur cluster binding"/>
    <property type="evidence" value="ECO:0007669"/>
    <property type="project" value="UniProtKB-KW"/>
</dbReference>
<evidence type="ECO:0000256" key="3">
    <source>
        <dbReference type="ARBA" id="ARBA00007185"/>
    </source>
</evidence>
<dbReference type="Gene3D" id="3.20.19.10">
    <property type="entry name" value="Aconitase, domain 4"/>
    <property type="match status" value="1"/>
</dbReference>
<keyword evidence="6" id="KW-0479">Metal-binding</keyword>
<dbReference type="InterPro" id="IPR018136">
    <property type="entry name" value="Aconitase_4Fe-4S_BS"/>
</dbReference>
<name>W3V497_9GAMM</name>
<keyword evidence="7" id="KW-0694">RNA-binding</keyword>
<dbReference type="EMBL" id="AYSJ01000013">
    <property type="protein sequence ID" value="ETS30657.1"/>
    <property type="molecule type" value="Genomic_DNA"/>
</dbReference>
<evidence type="ECO:0000256" key="12">
    <source>
        <dbReference type="RuleBase" id="RU361275"/>
    </source>
</evidence>
<dbReference type="SUPFAM" id="SSF53732">
    <property type="entry name" value="Aconitase iron-sulfur domain"/>
    <property type="match status" value="1"/>
</dbReference>
<dbReference type="SUPFAM" id="SSF52016">
    <property type="entry name" value="LeuD/IlvD-like"/>
    <property type="match status" value="1"/>
</dbReference>
<dbReference type="InterPro" id="IPR000573">
    <property type="entry name" value="AconitaseA/IPMdHydase_ssu_swvl"/>
</dbReference>
<dbReference type="Proteomes" id="UP000018957">
    <property type="component" value="Unassembled WGS sequence"/>
</dbReference>
<dbReference type="EC" id="4.2.1.3" evidence="12"/>
<dbReference type="RefSeq" id="WP_036846978.1">
    <property type="nucleotide sequence ID" value="NZ_AYSJ01000013.1"/>
</dbReference>
<evidence type="ECO:0000256" key="5">
    <source>
        <dbReference type="ARBA" id="ARBA00022532"/>
    </source>
</evidence>
<dbReference type="PATRIC" id="fig|1004151.3.peg.2685"/>
<dbReference type="FunFam" id="3.30.499.10:FF:000009">
    <property type="entry name" value="Aconitate hydratase"/>
    <property type="match status" value="1"/>
</dbReference>
<dbReference type="GO" id="GO:0003994">
    <property type="term" value="F:aconitate hydratase activity"/>
    <property type="evidence" value="ECO:0007669"/>
    <property type="project" value="UniProtKB-EC"/>
</dbReference>
<dbReference type="OrthoDB" id="9764318at2"/>
<protein>
    <recommendedName>
        <fullName evidence="12">Aconitate hydratase</fullName>
        <shortName evidence="12">Aconitase</shortName>
        <ecNumber evidence="12">4.2.1.3</ecNumber>
    </recommendedName>
</protein>
<dbReference type="PROSITE" id="PS01244">
    <property type="entry name" value="ACONITASE_2"/>
    <property type="match status" value="1"/>
</dbReference>
<dbReference type="Gene3D" id="6.10.190.10">
    <property type="match status" value="1"/>
</dbReference>
<evidence type="ECO:0000256" key="2">
    <source>
        <dbReference type="ARBA" id="ARBA00004717"/>
    </source>
</evidence>
<dbReference type="InterPro" id="IPR015928">
    <property type="entry name" value="Aconitase/3IPM_dehydase_swvl"/>
</dbReference>
<evidence type="ECO:0000256" key="9">
    <source>
        <dbReference type="ARBA" id="ARBA00023014"/>
    </source>
</evidence>
<dbReference type="CDD" id="cd01580">
    <property type="entry name" value="AcnA_IRP_Swivel"/>
    <property type="match status" value="1"/>
</dbReference>
<dbReference type="GO" id="GO:0003723">
    <property type="term" value="F:RNA binding"/>
    <property type="evidence" value="ECO:0007669"/>
    <property type="project" value="UniProtKB-KW"/>
</dbReference>
<dbReference type="GO" id="GO:0046872">
    <property type="term" value="F:metal ion binding"/>
    <property type="evidence" value="ECO:0007669"/>
    <property type="project" value="UniProtKB-KW"/>
</dbReference>
<dbReference type="Pfam" id="PF00330">
    <property type="entry name" value="Aconitase"/>
    <property type="match status" value="1"/>
</dbReference>
<dbReference type="InterPro" id="IPR001030">
    <property type="entry name" value="Acoase/IPM_deHydtase_lsu_aba"/>
</dbReference>
<evidence type="ECO:0000256" key="1">
    <source>
        <dbReference type="ARBA" id="ARBA00001966"/>
    </source>
</evidence>
<evidence type="ECO:0000259" key="14">
    <source>
        <dbReference type="Pfam" id="PF00694"/>
    </source>
</evidence>
<evidence type="ECO:0000313" key="16">
    <source>
        <dbReference type="Proteomes" id="UP000018957"/>
    </source>
</evidence>
<comment type="pathway">
    <text evidence="2">Carbohydrate metabolism; tricarboxylic acid cycle; isocitrate from oxaloacetate: step 2/2.</text>
</comment>
<organism evidence="15 16">
    <name type="scientific">Photorhabdus khanii NC19</name>
    <dbReference type="NCBI Taxonomy" id="1004151"/>
    <lineage>
        <taxon>Bacteria</taxon>
        <taxon>Pseudomonadati</taxon>
        <taxon>Pseudomonadota</taxon>
        <taxon>Gammaproteobacteria</taxon>
        <taxon>Enterobacterales</taxon>
        <taxon>Morganellaceae</taxon>
        <taxon>Photorhabdus</taxon>
    </lineage>
</organism>
<keyword evidence="5" id="KW-0816">Tricarboxylic acid cycle</keyword>
<reference evidence="15 16" key="1">
    <citation type="submission" date="2013-11" db="EMBL/GenBank/DDBJ databases">
        <title>Elucidation of the Photorhabdus temperata genome and generation of transposon mutant library to identify motility mutants.</title>
        <authorList>
            <person name="Hurst S.G.IV."/>
            <person name="Micheals B."/>
            <person name="Abebe-Akele F."/>
            <person name="Rowedder H."/>
            <person name="Bullock H."/>
            <person name="Jackobeck R."/>
            <person name="Janicki E."/>
            <person name="Tisa L.S."/>
        </authorList>
    </citation>
    <scope>NUCLEOTIDE SEQUENCE [LARGE SCALE GENOMIC DNA]</scope>
    <source>
        <strain evidence="15 16">NC19</strain>
    </source>
</reference>
<comment type="catalytic activity">
    <reaction evidence="11 12">
        <text>citrate = D-threo-isocitrate</text>
        <dbReference type="Rhea" id="RHEA:10336"/>
        <dbReference type="ChEBI" id="CHEBI:15562"/>
        <dbReference type="ChEBI" id="CHEBI:16947"/>
        <dbReference type="EC" id="4.2.1.3"/>
    </reaction>
</comment>
<dbReference type="CDD" id="cd01586">
    <property type="entry name" value="AcnA_IRP"/>
    <property type="match status" value="1"/>
</dbReference>
<dbReference type="InterPro" id="IPR015931">
    <property type="entry name" value="Acnase/IPM_dHydase_lsu_aba_1/3"/>
</dbReference>
<evidence type="ECO:0000313" key="15">
    <source>
        <dbReference type="EMBL" id="ETS30657.1"/>
    </source>
</evidence>
<dbReference type="UniPathway" id="UPA00223">
    <property type="reaction ID" value="UER00718"/>
</dbReference>
<dbReference type="NCBIfam" id="TIGR01341">
    <property type="entry name" value="aconitase_1"/>
    <property type="match status" value="1"/>
</dbReference>
<dbReference type="NCBIfam" id="NF006757">
    <property type="entry name" value="PRK09277.1"/>
    <property type="match status" value="1"/>
</dbReference>
<dbReference type="InterPro" id="IPR036008">
    <property type="entry name" value="Aconitase_4Fe-4S_dom"/>
</dbReference>
<keyword evidence="10 12" id="KW-0456">Lyase</keyword>
<comment type="function">
    <text evidence="12">Catalyzes the isomerization of citrate to isocitrate via cis-aconitate.</text>
</comment>
<dbReference type="InterPro" id="IPR044137">
    <property type="entry name" value="AcnA_IRP_Swivel"/>
</dbReference>
<dbReference type="InterPro" id="IPR006249">
    <property type="entry name" value="Aconitase/IRP2"/>
</dbReference>
<sequence length="891" mass="97973">MSFDLKKVCVSTLSAASKEYDYYSLPRVAKHLGDISRLPKSMKVLLENLLRNIDGNSVVDDDLKAIIDWQNTGHADREIAYRPARVLMQDFTGVPAVVDLAAMRDAVQRLGGDVEQVNPLSPVDLVIDHSVMVDKFGTENAFEQNVQLEMERNYERYLFLRWGQQAFNRFRVVPPGTGICHQVNLEYLGKTVWHETYNGRELAYPDTLVGTDSHTTMINGLGILGWGVGGIEAEAAMLGQPVSMLIPDVVGFKLTGKLREGITATDLVLTVTQMLRKQGVVGKFVEFYGDGLADLPLADRATIANMSPEYGATCGFFPVDDITLSYMRLTGRTEQQIALVETYCKIQGLWRNPGDEPVFTNSLVLDMSTVGASLAGPKRPQDRVALERVPQAFQLAIELEMNKAQGKVASASVNLDNQTYELEDGAVVIAAITSCTNTSNPSVMMAAGLLAKKAVEKGLKRQPWVKTSLAPGSKVVTDYLEIAGFTPYLEKLGFNLVGYGCTTCIGNSGPLPESIEIAIKQADLTVGAVLSGNRNFEGRIHPLIKTNWLASPPLVVAYALSGSMKKDLTKDPIGQDQQGNDVYLKDIWPDSKEIAEAVDKVKVGMFHKEYAEVFDGDETWQSLDVVSSATYDFQPDSTYIRHPPFFSEMTAEPEAITDIHGANILAILGDSVTTDHISPAGNIKADSPAGRYLQEHGVDPKDFNSYGSRRGNHEVMMRGTFANIRIRNEMIAGVEGGYTRHIPSQTQLAIYDAAMRYQEEKTPLAVIAGKEYGSGSSRDWAAKGTRLLGVRVVIAESFERIHRSNLIGMGVLPLEFPQGVNRKTLNLKGDETIDIAGMNNLKPGQIVPVKMTYVDGRKVVVEARCRIDTGTELDYFHHGGILHYVIRHMLK</sequence>
<dbReference type="Gene3D" id="3.30.499.10">
    <property type="entry name" value="Aconitase, domain 3"/>
    <property type="match status" value="2"/>
</dbReference>
<keyword evidence="16" id="KW-1185">Reference proteome</keyword>
<evidence type="ECO:0000256" key="10">
    <source>
        <dbReference type="ARBA" id="ARBA00023239"/>
    </source>
</evidence>
<evidence type="ECO:0000256" key="6">
    <source>
        <dbReference type="ARBA" id="ARBA00022723"/>
    </source>
</evidence>
<feature type="domain" description="Aconitase/3-isopropylmalate dehydratase large subunit alpha/beta/alpha" evidence="13">
    <location>
        <begin position="69"/>
        <end position="562"/>
    </location>
</feature>
<evidence type="ECO:0000259" key="13">
    <source>
        <dbReference type="Pfam" id="PF00330"/>
    </source>
</evidence>
<dbReference type="NCBIfam" id="NF009520">
    <property type="entry name" value="PRK12881.1"/>
    <property type="match status" value="1"/>
</dbReference>
<dbReference type="FunFam" id="3.20.19.10:FF:000001">
    <property type="entry name" value="Aconitate hydratase"/>
    <property type="match status" value="1"/>
</dbReference>
<evidence type="ECO:0000256" key="11">
    <source>
        <dbReference type="ARBA" id="ARBA00023501"/>
    </source>
</evidence>
<evidence type="ECO:0000256" key="8">
    <source>
        <dbReference type="ARBA" id="ARBA00023004"/>
    </source>
</evidence>
<keyword evidence="8 12" id="KW-0408">Iron</keyword>
<evidence type="ECO:0000256" key="7">
    <source>
        <dbReference type="ARBA" id="ARBA00022884"/>
    </source>
</evidence>
<comment type="similarity">
    <text evidence="3 12">Belongs to the aconitase/IPM isomerase family.</text>
</comment>
<gene>
    <name evidence="15" type="ORF">PTE_02603</name>
</gene>
<dbReference type="PRINTS" id="PR00415">
    <property type="entry name" value="ACONITASE"/>
</dbReference>
<proteinExistence type="inferred from homology"/>